<feature type="compositionally biased region" description="Basic and acidic residues" evidence="2">
    <location>
        <begin position="185"/>
        <end position="199"/>
    </location>
</feature>
<feature type="region of interest" description="Disordered" evidence="2">
    <location>
        <begin position="173"/>
        <end position="199"/>
    </location>
</feature>
<dbReference type="EMBL" id="HBGS01052432">
    <property type="protein sequence ID" value="CAD9470122.1"/>
    <property type="molecule type" value="Transcribed_RNA"/>
</dbReference>
<dbReference type="Gene3D" id="1.10.238.10">
    <property type="entry name" value="EF-hand"/>
    <property type="match status" value="1"/>
</dbReference>
<evidence type="ECO:0000256" key="2">
    <source>
        <dbReference type="SAM" id="MobiDB-lite"/>
    </source>
</evidence>
<evidence type="ECO:0000256" key="1">
    <source>
        <dbReference type="ARBA" id="ARBA00022837"/>
    </source>
</evidence>
<dbReference type="PROSITE" id="PS00018">
    <property type="entry name" value="EF_HAND_1"/>
    <property type="match status" value="1"/>
</dbReference>
<keyword evidence="1" id="KW-0106">Calcium</keyword>
<dbReference type="InterPro" id="IPR002048">
    <property type="entry name" value="EF_hand_dom"/>
</dbReference>
<reference evidence="4" key="1">
    <citation type="submission" date="2021-01" db="EMBL/GenBank/DDBJ databases">
        <authorList>
            <person name="Corre E."/>
            <person name="Pelletier E."/>
            <person name="Niang G."/>
            <person name="Scheremetjew M."/>
            <person name="Finn R."/>
            <person name="Kale V."/>
            <person name="Holt S."/>
            <person name="Cochrane G."/>
            <person name="Meng A."/>
            <person name="Brown T."/>
            <person name="Cohen L."/>
        </authorList>
    </citation>
    <scope>NUCLEOTIDE SEQUENCE</scope>
    <source>
        <strain evidence="4">CCMP1381</strain>
    </source>
</reference>
<feature type="domain" description="EF-hand" evidence="3">
    <location>
        <begin position="134"/>
        <end position="169"/>
    </location>
</feature>
<protein>
    <recommendedName>
        <fullName evidence="3">EF-hand domain-containing protein</fullName>
    </recommendedName>
</protein>
<gene>
    <name evidence="4" type="ORF">DSPE1174_LOCUS27070</name>
</gene>
<name>A0A7S2GUE3_9STRA</name>
<evidence type="ECO:0000313" key="4">
    <source>
        <dbReference type="EMBL" id="CAD9470122.1"/>
    </source>
</evidence>
<proteinExistence type="predicted"/>
<organism evidence="4">
    <name type="scientific">Octactis speculum</name>
    <dbReference type="NCBI Taxonomy" id="3111310"/>
    <lineage>
        <taxon>Eukaryota</taxon>
        <taxon>Sar</taxon>
        <taxon>Stramenopiles</taxon>
        <taxon>Ochrophyta</taxon>
        <taxon>Dictyochophyceae</taxon>
        <taxon>Dictyochales</taxon>
        <taxon>Dictyochaceae</taxon>
        <taxon>Octactis</taxon>
    </lineage>
</organism>
<dbReference type="InterPro" id="IPR011992">
    <property type="entry name" value="EF-hand-dom_pair"/>
</dbReference>
<dbReference type="AlphaFoldDB" id="A0A7S2GUE3"/>
<dbReference type="PROSITE" id="PS50222">
    <property type="entry name" value="EF_HAND_2"/>
    <property type="match status" value="1"/>
</dbReference>
<dbReference type="SMART" id="SM00054">
    <property type="entry name" value="EFh"/>
    <property type="match status" value="1"/>
</dbReference>
<dbReference type="InterPro" id="IPR018247">
    <property type="entry name" value="EF_Hand_1_Ca_BS"/>
</dbReference>
<dbReference type="GO" id="GO:0005509">
    <property type="term" value="F:calcium ion binding"/>
    <property type="evidence" value="ECO:0007669"/>
    <property type="project" value="InterPro"/>
</dbReference>
<evidence type="ECO:0000259" key="3">
    <source>
        <dbReference type="PROSITE" id="PS50222"/>
    </source>
</evidence>
<dbReference type="SUPFAM" id="SSF47473">
    <property type="entry name" value="EF-hand"/>
    <property type="match status" value="1"/>
</dbReference>
<accession>A0A7S2GUE3</accession>
<feature type="region of interest" description="Disordered" evidence="2">
    <location>
        <begin position="64"/>
        <end position="85"/>
    </location>
</feature>
<sequence length="332" mass="38081">MALDSHLTNLNPNPLITTCVKRAHAREPARATSESPMLAMQRALIKERIKARTRASSKVLSLVKEKKDPMRDEEGENLTSKDPQARAMAKLRRAAKIFDLKRHGARQQLDGFSGRRLSPNQLKDGLRRAFLLRLDDDEIQAIMFKFDSNGDGYMDTDEFARFFLQISLSAAAQPREAQANEDSEREIMSRREASAKNLEERNREKSLLDLAFRDEDRAAYQDKLEKASKWWHRKHYHDQIQLDTFARKFSPTELQVALQNVLGVRLKDRELAALCSDMSRHRSGLLLDGANFRSIFLRLHKDHQDTEAANLDISNLRRKAKAPQFPGHVGIL</sequence>